<comment type="caution">
    <text evidence="1">The sequence shown here is derived from an EMBL/GenBank/DDBJ whole genome shotgun (WGS) entry which is preliminary data.</text>
</comment>
<dbReference type="AlphaFoldDB" id="A0A9D3UGG5"/>
<protein>
    <submittedName>
        <fullName evidence="1">Uncharacterized protein</fullName>
    </submittedName>
</protein>
<evidence type="ECO:0000313" key="2">
    <source>
        <dbReference type="Proteomes" id="UP000828251"/>
    </source>
</evidence>
<name>A0A9D3UGG5_9ROSI</name>
<sequence>MHHMYDEEIDSGEDPPVLIVNPLNKKALRISSDVIRVYQALKRKKLLWKSGQKIKVLKGAYAGCYKNNVYATIEYFLIEGFEGDSGAAGISLLFTVPRLFRAIKGGDGAPDIWETVGNAGINIGGKL</sequence>
<reference evidence="1 2" key="1">
    <citation type="journal article" date="2021" name="Plant Biotechnol. J.">
        <title>Multi-omics assisted identification of the key and species-specific regulatory components of drought-tolerant mechanisms in Gossypium stocksii.</title>
        <authorList>
            <person name="Yu D."/>
            <person name="Ke L."/>
            <person name="Zhang D."/>
            <person name="Wu Y."/>
            <person name="Sun Y."/>
            <person name="Mei J."/>
            <person name="Sun J."/>
            <person name="Sun Y."/>
        </authorList>
    </citation>
    <scope>NUCLEOTIDE SEQUENCE [LARGE SCALE GENOMIC DNA]</scope>
    <source>
        <strain evidence="2">cv. E1</strain>
        <tissue evidence="1">Leaf</tissue>
    </source>
</reference>
<organism evidence="1 2">
    <name type="scientific">Gossypium stocksii</name>
    <dbReference type="NCBI Taxonomy" id="47602"/>
    <lineage>
        <taxon>Eukaryota</taxon>
        <taxon>Viridiplantae</taxon>
        <taxon>Streptophyta</taxon>
        <taxon>Embryophyta</taxon>
        <taxon>Tracheophyta</taxon>
        <taxon>Spermatophyta</taxon>
        <taxon>Magnoliopsida</taxon>
        <taxon>eudicotyledons</taxon>
        <taxon>Gunneridae</taxon>
        <taxon>Pentapetalae</taxon>
        <taxon>rosids</taxon>
        <taxon>malvids</taxon>
        <taxon>Malvales</taxon>
        <taxon>Malvaceae</taxon>
        <taxon>Malvoideae</taxon>
        <taxon>Gossypium</taxon>
    </lineage>
</organism>
<dbReference type="PANTHER" id="PTHR33566">
    <property type="entry name" value="EN/SPM-LIKE TRANSPOSON-RELATED"/>
    <property type="match status" value="1"/>
</dbReference>
<dbReference type="OrthoDB" id="1737814at2759"/>
<keyword evidence="2" id="KW-1185">Reference proteome</keyword>
<gene>
    <name evidence="1" type="ORF">J1N35_041783</name>
</gene>
<dbReference type="EMBL" id="JAIQCV010000012">
    <property type="protein sequence ID" value="KAH1040040.1"/>
    <property type="molecule type" value="Genomic_DNA"/>
</dbReference>
<accession>A0A9D3UGG5</accession>
<evidence type="ECO:0000313" key="1">
    <source>
        <dbReference type="EMBL" id="KAH1040040.1"/>
    </source>
</evidence>
<proteinExistence type="predicted"/>
<dbReference type="Proteomes" id="UP000828251">
    <property type="component" value="Unassembled WGS sequence"/>
</dbReference>
<dbReference type="PANTHER" id="PTHR33566:SF1">
    <property type="entry name" value="EN_SPM-LIKE TRANSPOSON-RELATED"/>
    <property type="match status" value="1"/>
</dbReference>